<gene>
    <name evidence="1" type="ORF">ILT43_12105</name>
</gene>
<proteinExistence type="predicted"/>
<organism evidence="1 2">
    <name type="scientific">Sphingomonas longa</name>
    <dbReference type="NCBI Taxonomy" id="2778730"/>
    <lineage>
        <taxon>Bacteria</taxon>
        <taxon>Pseudomonadati</taxon>
        <taxon>Pseudomonadota</taxon>
        <taxon>Alphaproteobacteria</taxon>
        <taxon>Sphingomonadales</taxon>
        <taxon>Sphingomonadaceae</taxon>
        <taxon>Sphingomonas</taxon>
    </lineage>
</organism>
<evidence type="ECO:0000313" key="2">
    <source>
        <dbReference type="Proteomes" id="UP000763641"/>
    </source>
</evidence>
<evidence type="ECO:0000313" key="1">
    <source>
        <dbReference type="EMBL" id="MBM6577116.1"/>
    </source>
</evidence>
<dbReference type="Gene3D" id="4.10.410.40">
    <property type="match status" value="1"/>
</dbReference>
<sequence length="138" mass="14077">MATGITTAKTKFEWKVGTGAAVKIGGVVSFSGLGGGSSAVIDTTDFDSTAKEKAMGLPDEGQVSLSMILIPGDAGQTALGAARSAQTKGTLIITLSDKTIYTQDAFVLTFERNGEQDDVAKASCNLEITGAIVQSKGV</sequence>
<dbReference type="Proteomes" id="UP000763641">
    <property type="component" value="Unassembled WGS sequence"/>
</dbReference>
<dbReference type="InterPro" id="IPR032495">
    <property type="entry name" value="Phage_TTP_11"/>
</dbReference>
<evidence type="ECO:0008006" key="3">
    <source>
        <dbReference type="Google" id="ProtNLM"/>
    </source>
</evidence>
<accession>A0ABS2D863</accession>
<keyword evidence="2" id="KW-1185">Reference proteome</keyword>
<name>A0ABS2D863_9SPHN</name>
<dbReference type="Pfam" id="PF16460">
    <property type="entry name" value="Phage_TTP_11"/>
    <property type="match status" value="1"/>
</dbReference>
<dbReference type="EMBL" id="JAFEMC010000003">
    <property type="protein sequence ID" value="MBM6577116.1"/>
    <property type="molecule type" value="Genomic_DNA"/>
</dbReference>
<protein>
    <recommendedName>
        <fullName evidence="3">Phage tail protein</fullName>
    </recommendedName>
</protein>
<reference evidence="1 2" key="1">
    <citation type="submission" date="2020-12" db="EMBL/GenBank/DDBJ databases">
        <title>Sphingomonas sp.</title>
        <authorList>
            <person name="Kim M.K."/>
        </authorList>
    </citation>
    <scope>NUCLEOTIDE SEQUENCE [LARGE SCALE GENOMIC DNA]</scope>
    <source>
        <strain evidence="1 2">BT552</strain>
    </source>
</reference>
<comment type="caution">
    <text evidence="1">The sequence shown here is derived from an EMBL/GenBank/DDBJ whole genome shotgun (WGS) entry which is preliminary data.</text>
</comment>
<dbReference type="RefSeq" id="WP_204199214.1">
    <property type="nucleotide sequence ID" value="NZ_JAFEMC010000003.1"/>
</dbReference>